<dbReference type="SUPFAM" id="SSF47616">
    <property type="entry name" value="GST C-terminal domain-like"/>
    <property type="match status" value="1"/>
</dbReference>
<feature type="domain" description="GST C-terminal" evidence="4">
    <location>
        <begin position="81"/>
        <end position="207"/>
    </location>
</feature>
<dbReference type="InterPro" id="IPR050213">
    <property type="entry name" value="GST_superfamily"/>
</dbReference>
<keyword evidence="2" id="KW-0273">Eye lens protein</keyword>
<dbReference type="InterPro" id="IPR004045">
    <property type="entry name" value="Glutathione_S-Trfase_N"/>
</dbReference>
<dbReference type="EMBL" id="CAIIXF020000012">
    <property type="protein sequence ID" value="CAH1801197.1"/>
    <property type="molecule type" value="Genomic_DNA"/>
</dbReference>
<evidence type="ECO:0000256" key="2">
    <source>
        <dbReference type="ARBA" id="ARBA00022613"/>
    </source>
</evidence>
<dbReference type="Pfam" id="PF02798">
    <property type="entry name" value="GST_N"/>
    <property type="match status" value="1"/>
</dbReference>
<dbReference type="CDD" id="cd03039">
    <property type="entry name" value="GST_N_Sigma_like"/>
    <property type="match status" value="1"/>
</dbReference>
<dbReference type="Pfam" id="PF14497">
    <property type="entry name" value="GST_C_3"/>
    <property type="match status" value="1"/>
</dbReference>
<comment type="similarity">
    <text evidence="1">Belongs to the GST superfamily.</text>
</comment>
<dbReference type="PANTHER" id="PTHR11571">
    <property type="entry name" value="GLUTATHIONE S-TRANSFERASE"/>
    <property type="match status" value="1"/>
</dbReference>
<keyword evidence="6" id="KW-1185">Reference proteome</keyword>
<comment type="caution">
    <text evidence="5">The sequence shown here is derived from an EMBL/GenBank/DDBJ whole genome shotgun (WGS) entry which is preliminary data.</text>
</comment>
<sequence length="207" mass="23183">MPTYKLMYFKGRGNGELLRLLFAQAEVKYEDVRLTGEEWQKIKPTSPFGVMPMLQIDDTLVGETGTIARYIARENGLGGKTSVEQALAESVFDSMGDVKSAFGKAYYEKDDERKAEFFKQATETLDKWFGFISTIYTKNNEGKGWLVGDSLTFADIAVFSMIDLLSIKMLADAASVVDKHPLMVSLRDKVAALPNIAKWLKERPADD</sequence>
<evidence type="ECO:0000256" key="1">
    <source>
        <dbReference type="ARBA" id="ARBA00007409"/>
    </source>
</evidence>
<dbReference type="SFLD" id="SFLDG01205">
    <property type="entry name" value="AMPS.1"/>
    <property type="match status" value="1"/>
</dbReference>
<evidence type="ECO:0000259" key="3">
    <source>
        <dbReference type="PROSITE" id="PS50404"/>
    </source>
</evidence>
<gene>
    <name evidence="5" type="ORF">OFUS_LOCUS25009</name>
</gene>
<reference evidence="5" key="1">
    <citation type="submission" date="2022-03" db="EMBL/GenBank/DDBJ databases">
        <authorList>
            <person name="Martin C."/>
        </authorList>
    </citation>
    <scope>NUCLEOTIDE SEQUENCE</scope>
</reference>
<protein>
    <recommendedName>
        <fullName evidence="7">Glutathione S-transferase</fullName>
    </recommendedName>
</protein>
<evidence type="ECO:0008006" key="7">
    <source>
        <dbReference type="Google" id="ProtNLM"/>
    </source>
</evidence>
<accession>A0A8S4Q3V6</accession>
<dbReference type="GO" id="GO:0005212">
    <property type="term" value="F:structural constituent of eye lens"/>
    <property type="evidence" value="ECO:0007669"/>
    <property type="project" value="UniProtKB-KW"/>
</dbReference>
<dbReference type="InterPro" id="IPR040079">
    <property type="entry name" value="Glutathione_S-Trfase"/>
</dbReference>
<dbReference type="Gene3D" id="1.20.1050.10">
    <property type="match status" value="1"/>
</dbReference>
<name>A0A8S4Q3V6_OWEFU</name>
<dbReference type="PROSITE" id="PS50404">
    <property type="entry name" value="GST_NTER"/>
    <property type="match status" value="1"/>
</dbReference>
<dbReference type="CDD" id="cd03192">
    <property type="entry name" value="GST_C_Sigma_like"/>
    <property type="match status" value="1"/>
</dbReference>
<dbReference type="Gene3D" id="3.40.30.10">
    <property type="entry name" value="Glutaredoxin"/>
    <property type="match status" value="1"/>
</dbReference>
<organism evidence="5 6">
    <name type="scientific">Owenia fusiformis</name>
    <name type="common">Polychaete worm</name>
    <dbReference type="NCBI Taxonomy" id="6347"/>
    <lineage>
        <taxon>Eukaryota</taxon>
        <taxon>Metazoa</taxon>
        <taxon>Spiralia</taxon>
        <taxon>Lophotrochozoa</taxon>
        <taxon>Annelida</taxon>
        <taxon>Polychaeta</taxon>
        <taxon>Sedentaria</taxon>
        <taxon>Canalipalpata</taxon>
        <taxon>Sabellida</taxon>
        <taxon>Oweniida</taxon>
        <taxon>Oweniidae</taxon>
        <taxon>Owenia</taxon>
    </lineage>
</organism>
<evidence type="ECO:0000313" key="5">
    <source>
        <dbReference type="EMBL" id="CAH1801197.1"/>
    </source>
</evidence>
<dbReference type="SFLD" id="SFLDG00363">
    <property type="entry name" value="AMPS_(cytGST):_Alpha-__Mu-__Pi"/>
    <property type="match status" value="1"/>
</dbReference>
<evidence type="ECO:0000313" key="6">
    <source>
        <dbReference type="Proteomes" id="UP000749559"/>
    </source>
</evidence>
<dbReference type="FunFam" id="1.20.1050.10:FF:000030">
    <property type="entry name" value="Glutathione S-transferase S1"/>
    <property type="match status" value="1"/>
</dbReference>
<feature type="domain" description="GST N-terminal" evidence="3">
    <location>
        <begin position="2"/>
        <end position="79"/>
    </location>
</feature>
<dbReference type="InterPro" id="IPR010987">
    <property type="entry name" value="Glutathione-S-Trfase_C-like"/>
</dbReference>
<evidence type="ECO:0000259" key="4">
    <source>
        <dbReference type="PROSITE" id="PS50405"/>
    </source>
</evidence>
<dbReference type="GO" id="GO:0006749">
    <property type="term" value="P:glutathione metabolic process"/>
    <property type="evidence" value="ECO:0007669"/>
    <property type="project" value="TreeGrafter"/>
</dbReference>
<dbReference type="OrthoDB" id="414243at2759"/>
<dbReference type="PANTHER" id="PTHR11571:SF150">
    <property type="entry name" value="GLUTATHIONE S-TRANSFERASE"/>
    <property type="match status" value="1"/>
</dbReference>
<dbReference type="InterPro" id="IPR036282">
    <property type="entry name" value="Glutathione-S-Trfase_C_sf"/>
</dbReference>
<dbReference type="FunFam" id="3.40.30.10:FF:000258">
    <property type="entry name" value="Glutathione S-transferase"/>
    <property type="match status" value="1"/>
</dbReference>
<dbReference type="SUPFAM" id="SSF52833">
    <property type="entry name" value="Thioredoxin-like"/>
    <property type="match status" value="1"/>
</dbReference>
<dbReference type="AlphaFoldDB" id="A0A8S4Q3V6"/>
<proteinExistence type="inferred from homology"/>
<dbReference type="GO" id="GO:0004364">
    <property type="term" value="F:glutathione transferase activity"/>
    <property type="evidence" value="ECO:0007669"/>
    <property type="project" value="TreeGrafter"/>
</dbReference>
<dbReference type="Proteomes" id="UP000749559">
    <property type="component" value="Unassembled WGS sequence"/>
</dbReference>
<dbReference type="InterPro" id="IPR036249">
    <property type="entry name" value="Thioredoxin-like_sf"/>
</dbReference>
<dbReference type="InterPro" id="IPR004046">
    <property type="entry name" value="GST_C"/>
</dbReference>
<dbReference type="SFLD" id="SFLDS00019">
    <property type="entry name" value="Glutathione_Transferase_(cytos"/>
    <property type="match status" value="1"/>
</dbReference>
<dbReference type="PROSITE" id="PS50405">
    <property type="entry name" value="GST_CTER"/>
    <property type="match status" value="1"/>
</dbReference>